<dbReference type="EMBL" id="MG836512">
    <property type="protein sequence ID" value="AVM41529.1"/>
    <property type="molecule type" value="mRNA"/>
</dbReference>
<dbReference type="InterPro" id="IPR024338">
    <property type="entry name" value="MID1/Yam8"/>
</dbReference>
<dbReference type="AlphaFoldDB" id="A0A2P1G1H6"/>
<dbReference type="Pfam" id="PF12929">
    <property type="entry name" value="Mid1"/>
    <property type="match status" value="1"/>
</dbReference>
<dbReference type="PANTHER" id="PTHR39142">
    <property type="entry name" value="MID1P"/>
    <property type="match status" value="1"/>
</dbReference>
<feature type="compositionally biased region" description="Low complexity" evidence="1">
    <location>
        <begin position="375"/>
        <end position="390"/>
    </location>
</feature>
<dbReference type="GO" id="GO:0098703">
    <property type="term" value="P:calcium ion import across plasma membrane"/>
    <property type="evidence" value="ECO:0007669"/>
    <property type="project" value="InterPro"/>
</dbReference>
<evidence type="ECO:0000313" key="3">
    <source>
        <dbReference type="EMBL" id="AVM41529.1"/>
    </source>
</evidence>
<feature type="region of interest" description="Disordered" evidence="1">
    <location>
        <begin position="375"/>
        <end position="395"/>
    </location>
</feature>
<proteinExistence type="evidence at transcript level"/>
<dbReference type="InterPro" id="IPR036790">
    <property type="entry name" value="Frizzled_dom_sf"/>
</dbReference>
<keyword evidence="2" id="KW-0732">Signal</keyword>
<evidence type="ECO:0000256" key="1">
    <source>
        <dbReference type="SAM" id="MobiDB-lite"/>
    </source>
</evidence>
<organism evidence="3">
    <name type="scientific">Ganoderma lucidum</name>
    <name type="common">Ling zhi medicinal fungus</name>
    <name type="synonym">Bracket fungus</name>
    <dbReference type="NCBI Taxonomy" id="5315"/>
    <lineage>
        <taxon>Eukaryota</taxon>
        <taxon>Fungi</taxon>
        <taxon>Dikarya</taxon>
        <taxon>Basidiomycota</taxon>
        <taxon>Agaricomycotina</taxon>
        <taxon>Agaricomycetes</taxon>
        <taxon>Polyporales</taxon>
        <taxon>Polyporaceae</taxon>
        <taxon>Ganoderma</taxon>
    </lineage>
</organism>
<protein>
    <submittedName>
        <fullName evidence="3">Mid</fullName>
    </submittedName>
</protein>
<name>A0A2P1G1H6_GANLU</name>
<accession>A0A2P1G1H6</accession>
<reference evidence="3" key="1">
    <citation type="submission" date="2018-01" db="EMBL/GenBank/DDBJ databases">
        <title>Hydrogen sulfide participate in the regulation of ganoderic acid biosynthesis induced by heat stress via affecting intracellular calcium homeostasis in Ganoderma lucidum.</title>
        <authorList>
            <person name="Tian J.L."/>
        </authorList>
    </citation>
    <scope>NUCLEOTIDE SEQUENCE</scope>
</reference>
<dbReference type="Gene3D" id="1.10.2000.10">
    <property type="entry name" value="Frizzled cysteine-rich domain"/>
    <property type="match status" value="1"/>
</dbReference>
<dbReference type="GO" id="GO:0005262">
    <property type="term" value="F:calcium channel activity"/>
    <property type="evidence" value="ECO:0007669"/>
    <property type="project" value="InterPro"/>
</dbReference>
<feature type="signal peptide" evidence="2">
    <location>
        <begin position="1"/>
        <end position="22"/>
    </location>
</feature>
<evidence type="ECO:0000256" key="2">
    <source>
        <dbReference type="SAM" id="SignalP"/>
    </source>
</evidence>
<sequence>MINFLPVSLLAVIQSFLLPAEAQQKISLDTTLSLNTNNLPNPPTFTVPSTSGTLIVSVALCATSDHPPRFFVTNDTTISQPSLSDVDNVKTFEVVVGSEGFGSRALVFTDGGTISVAKDSTATPFQMVVSTNNATFQVSYPLVGDTTSNQALLFSPPFDPQVVQQSSFPNYTFASANLSLPSPPSSPINHTLIFAQTSSSPFKGLPRTICAIRTQQNTRGVTTLSSTQSAGLWLKNTDGWRWEWFVGGLTPNTNYTAYTLEDGQLAASRPINFVTKSAAFECSLLHQLPFCPSISYAVPLPPPRPPATVNTADTIPPAVSETIIAYFSNFTTTLSTLACGRDHYSPLVSCADCQAAYRTWLCTVSFPRCTEASSNLTSTSSSSAPVSGPSDGAQSPMAAIQSVQANAAPRNPALPAFASAYDALLPCLETCNAADRACPAFLGFKCPLPQFTAASSYGVGFVDSGESGQWGHGSTGVAQDVWGNVWCNAG</sequence>
<dbReference type="PANTHER" id="PTHR39142:SF1">
    <property type="entry name" value="AEL197CP"/>
    <property type="match status" value="1"/>
</dbReference>
<feature type="chain" id="PRO_5015193190" evidence="2">
    <location>
        <begin position="23"/>
        <end position="490"/>
    </location>
</feature>